<evidence type="ECO:0000256" key="7">
    <source>
        <dbReference type="ARBA" id="ARBA00022737"/>
    </source>
</evidence>
<dbReference type="PRINTS" id="PR00421">
    <property type="entry name" value="THIOREDOXIN"/>
</dbReference>
<dbReference type="PROSITE" id="PS51352">
    <property type="entry name" value="THIOREDOXIN_2"/>
    <property type="match status" value="3"/>
</dbReference>
<evidence type="ECO:0000256" key="16">
    <source>
        <dbReference type="SAM" id="MobiDB-lite"/>
    </source>
</evidence>
<evidence type="ECO:0000256" key="2">
    <source>
        <dbReference type="ARBA" id="ARBA00004223"/>
    </source>
</evidence>
<evidence type="ECO:0000256" key="14">
    <source>
        <dbReference type="ARBA" id="ARBA00074923"/>
    </source>
</evidence>
<evidence type="ECO:0000256" key="8">
    <source>
        <dbReference type="ARBA" id="ARBA00022824"/>
    </source>
</evidence>
<evidence type="ECO:0000256" key="10">
    <source>
        <dbReference type="ARBA" id="ARBA00023157"/>
    </source>
</evidence>
<dbReference type="FunFam" id="3.40.30.10:FF:000084">
    <property type="entry name" value="Protein disulfide-isomerase A4"/>
    <property type="match status" value="1"/>
</dbReference>
<organism evidence="18 19">
    <name type="scientific">Pavo cristatus</name>
    <name type="common">Indian peafowl</name>
    <name type="synonym">Blue peafowl</name>
    <dbReference type="NCBI Taxonomy" id="9049"/>
    <lineage>
        <taxon>Eukaryota</taxon>
        <taxon>Metazoa</taxon>
        <taxon>Chordata</taxon>
        <taxon>Craniata</taxon>
        <taxon>Vertebrata</taxon>
        <taxon>Euteleostomi</taxon>
        <taxon>Archelosauria</taxon>
        <taxon>Archosauria</taxon>
        <taxon>Dinosauria</taxon>
        <taxon>Saurischia</taxon>
        <taxon>Theropoda</taxon>
        <taxon>Coelurosauria</taxon>
        <taxon>Aves</taxon>
        <taxon>Neognathae</taxon>
        <taxon>Galloanserae</taxon>
        <taxon>Galliformes</taxon>
        <taxon>Phasianidae</taxon>
        <taxon>Phasianinae</taxon>
        <taxon>Pavo</taxon>
    </lineage>
</organism>
<dbReference type="AlphaFoldDB" id="A0A8C9FXT8"/>
<evidence type="ECO:0000256" key="5">
    <source>
        <dbReference type="ARBA" id="ARBA00012723"/>
    </source>
</evidence>
<dbReference type="EC" id="5.3.4.1" evidence="5"/>
<dbReference type="SUPFAM" id="SSF52833">
    <property type="entry name" value="Thioredoxin-like"/>
    <property type="match status" value="4"/>
</dbReference>
<proteinExistence type="inferred from homology"/>
<evidence type="ECO:0000256" key="6">
    <source>
        <dbReference type="ARBA" id="ARBA00022729"/>
    </source>
</evidence>
<sequence length="530" mass="60040">MAQLAVLVAQEDGRESVIEEVDGDDDNEEEEEEDDDDNSEVKEENGVLVLNDANFDTFTADKDTVLLEFYAPWCGHCKQFAPEYEKIAKTLKENDPPIPVAKIDATAATALASRFDVSGYPTIKILKKGQPVDYDGSRTEDEIVSKVKEISDPTWTPPPEATLVLTQDNFDDVVKDADIILVEFYAPWCGHCKRLAPEYEKAAQELSKRTPPIPLAKVDATAETELAKKFDVTGYPTLKIFRKGKPYDYSGPREKYGIVTLDLFRDESEIKEHVVKHALPLVGHRKPSNDAKRYAKRPLVVVYYTVDFSFDYRVATQYWRGKVLEVAKDFPEYVFAVSDEEDYSSEIKDLGLLESGEDINVAILDEGGKKYAMEPEEFDSDALRQFVLAFKKGKLKPIVKSQPVPKNNKGPVKVVVGKTFDTIVMDTKNDVLIEFYAPWCGHCKKLEPVYTELGKKYKNEKNLVIAKMDATANDVTNDHYKVEGFPTIYFAPRDKKNNPIKFEGGDRDLEHLSKFIEEHVTKLSRTKEEL</sequence>
<dbReference type="InterPro" id="IPR005788">
    <property type="entry name" value="PDI_thioredoxin-like_dom"/>
</dbReference>
<evidence type="ECO:0000256" key="11">
    <source>
        <dbReference type="ARBA" id="ARBA00023235"/>
    </source>
</evidence>
<evidence type="ECO:0000313" key="18">
    <source>
        <dbReference type="Ensembl" id="ENSPSTP00000021890.1"/>
    </source>
</evidence>
<feature type="region of interest" description="Disordered" evidence="16">
    <location>
        <begin position="10"/>
        <end position="45"/>
    </location>
</feature>
<dbReference type="GO" id="GO:0042470">
    <property type="term" value="C:melanosome"/>
    <property type="evidence" value="ECO:0007669"/>
    <property type="project" value="UniProtKB-SubCell"/>
</dbReference>
<dbReference type="GO" id="GO:0034976">
    <property type="term" value="P:response to endoplasmic reticulum stress"/>
    <property type="evidence" value="ECO:0007669"/>
    <property type="project" value="TreeGrafter"/>
</dbReference>
<feature type="compositionally biased region" description="Acidic residues" evidence="16">
    <location>
        <begin position="18"/>
        <end position="38"/>
    </location>
</feature>
<dbReference type="Proteomes" id="UP000694428">
    <property type="component" value="Unplaced"/>
</dbReference>
<dbReference type="InterPro" id="IPR013766">
    <property type="entry name" value="Thioredoxin_domain"/>
</dbReference>
<dbReference type="Pfam" id="PF00085">
    <property type="entry name" value="Thioredoxin"/>
    <property type="match status" value="3"/>
</dbReference>
<evidence type="ECO:0000256" key="9">
    <source>
        <dbReference type="ARBA" id="ARBA00022990"/>
    </source>
</evidence>
<comment type="subunit">
    <text evidence="13">Part of a large chaperone multiprotein complex comprising DNAJB11, HSP90B1, HSPA5, HYOU, PDIA2, PDIA4, PDIA6, PPIB, SDF2L1, UGGT1 and very small amounts of ERP29, but not, or at very low levels, CALR nor CANX. Component of a complex containing at least CRELD2, MANF, MATN3 and PDIA4.</text>
</comment>
<evidence type="ECO:0000256" key="1">
    <source>
        <dbReference type="ARBA" id="ARBA00001182"/>
    </source>
</evidence>
<evidence type="ECO:0000313" key="19">
    <source>
        <dbReference type="Proteomes" id="UP000694428"/>
    </source>
</evidence>
<dbReference type="FunFam" id="3.40.30.10:FF:000076">
    <property type="entry name" value="Protein disulfide-isomerase A4"/>
    <property type="match status" value="1"/>
</dbReference>
<protein>
    <recommendedName>
        <fullName evidence="14">Protein disulfide-isomerase A4</fullName>
        <ecNumber evidence="5">5.3.4.1</ecNumber>
    </recommendedName>
</protein>
<feature type="domain" description="Thioredoxin" evidence="17">
    <location>
        <begin position="153"/>
        <end position="275"/>
    </location>
</feature>
<keyword evidence="10" id="KW-1015">Disulfide bond</keyword>
<evidence type="ECO:0000256" key="13">
    <source>
        <dbReference type="ARBA" id="ARBA00066008"/>
    </source>
</evidence>
<dbReference type="CDD" id="cd02995">
    <property type="entry name" value="PDI_a_PDI_a'_C"/>
    <property type="match status" value="1"/>
</dbReference>
<keyword evidence="12" id="KW-0676">Redox-active center</keyword>
<dbReference type="GO" id="GO:0005788">
    <property type="term" value="C:endoplasmic reticulum lumen"/>
    <property type="evidence" value="ECO:0007669"/>
    <property type="project" value="UniProtKB-SubCell"/>
</dbReference>
<comment type="subcellular location">
    <subcellularLocation>
        <location evidence="3">Endoplasmic reticulum lumen</location>
    </subcellularLocation>
    <subcellularLocation>
        <location evidence="2">Melanosome</location>
    </subcellularLocation>
</comment>
<reference evidence="18" key="2">
    <citation type="submission" date="2025-09" db="UniProtKB">
        <authorList>
            <consortium name="Ensembl"/>
        </authorList>
    </citation>
    <scope>IDENTIFICATION</scope>
</reference>
<keyword evidence="8" id="KW-0256">Endoplasmic reticulum</keyword>
<keyword evidence="6" id="KW-0732">Signal</keyword>
<evidence type="ECO:0000256" key="15">
    <source>
        <dbReference type="RuleBase" id="RU004208"/>
    </source>
</evidence>
<evidence type="ECO:0000256" key="4">
    <source>
        <dbReference type="ARBA" id="ARBA00006347"/>
    </source>
</evidence>
<dbReference type="InterPro" id="IPR036249">
    <property type="entry name" value="Thioredoxin-like_sf"/>
</dbReference>
<dbReference type="NCBIfam" id="TIGR01126">
    <property type="entry name" value="pdi_dom"/>
    <property type="match status" value="3"/>
</dbReference>
<reference evidence="18" key="1">
    <citation type="submission" date="2025-08" db="UniProtKB">
        <authorList>
            <consortium name="Ensembl"/>
        </authorList>
    </citation>
    <scope>IDENTIFICATION</scope>
</reference>
<dbReference type="Ensembl" id="ENSPSTT00000022986.1">
    <property type="protein sequence ID" value="ENSPSTP00000021890.1"/>
    <property type="gene ID" value="ENSPSTG00000016023.1"/>
</dbReference>
<dbReference type="GO" id="GO:0009986">
    <property type="term" value="C:cell surface"/>
    <property type="evidence" value="ECO:0007669"/>
    <property type="project" value="TreeGrafter"/>
</dbReference>
<dbReference type="PANTHER" id="PTHR18929">
    <property type="entry name" value="PROTEIN DISULFIDE ISOMERASE"/>
    <property type="match status" value="1"/>
</dbReference>
<evidence type="ECO:0000256" key="12">
    <source>
        <dbReference type="ARBA" id="ARBA00023284"/>
    </source>
</evidence>
<feature type="domain" description="Thioredoxin" evidence="17">
    <location>
        <begin position="21"/>
        <end position="152"/>
    </location>
</feature>
<comment type="catalytic activity">
    <reaction evidence="1">
        <text>Catalyzes the rearrangement of -S-S- bonds in proteins.</text>
        <dbReference type="EC" id="5.3.4.1"/>
    </reaction>
</comment>
<dbReference type="GO" id="GO:0003756">
    <property type="term" value="F:protein disulfide isomerase activity"/>
    <property type="evidence" value="ECO:0007669"/>
    <property type="project" value="UniProtKB-EC"/>
</dbReference>
<dbReference type="PANTHER" id="PTHR18929:SF210">
    <property type="entry name" value="PROTEIN DISULFIDE-ISOMERASE A4"/>
    <property type="match status" value="1"/>
</dbReference>
<feature type="domain" description="Thioredoxin" evidence="17">
    <location>
        <begin position="390"/>
        <end position="521"/>
    </location>
</feature>
<dbReference type="FunFam" id="3.40.30.10:FF:000017">
    <property type="entry name" value="Protein disulfide-isomerase A4"/>
    <property type="match status" value="1"/>
</dbReference>
<evidence type="ECO:0000256" key="3">
    <source>
        <dbReference type="ARBA" id="ARBA00004319"/>
    </source>
</evidence>
<keyword evidence="11" id="KW-0413">Isomerase</keyword>
<keyword evidence="7" id="KW-0677">Repeat</keyword>
<keyword evidence="9" id="KW-0007">Acetylation</keyword>
<name>A0A8C9FXT8_PAVCR</name>
<dbReference type="InterPro" id="IPR017937">
    <property type="entry name" value="Thioredoxin_CS"/>
</dbReference>
<comment type="similarity">
    <text evidence="4 15">Belongs to the protein disulfide isomerase family.</text>
</comment>
<keyword evidence="19" id="KW-1185">Reference proteome</keyword>
<dbReference type="CDD" id="cd03073">
    <property type="entry name" value="PDI_b'_ERp72_ERp57"/>
    <property type="match status" value="1"/>
</dbReference>
<dbReference type="GO" id="GO:0006457">
    <property type="term" value="P:protein folding"/>
    <property type="evidence" value="ECO:0007669"/>
    <property type="project" value="TreeGrafter"/>
</dbReference>
<evidence type="ECO:0000259" key="17">
    <source>
        <dbReference type="PROSITE" id="PS51352"/>
    </source>
</evidence>
<dbReference type="Gene3D" id="3.40.30.10">
    <property type="entry name" value="Glutaredoxin"/>
    <property type="match status" value="4"/>
</dbReference>
<dbReference type="FunFam" id="3.40.30.10:FF:000067">
    <property type="entry name" value="Protein disulfide-isomerase A4"/>
    <property type="match status" value="1"/>
</dbReference>
<dbReference type="CDD" id="cd02961">
    <property type="entry name" value="PDI_a_family"/>
    <property type="match status" value="2"/>
</dbReference>
<accession>A0A8C9FXT8</accession>
<dbReference type="PROSITE" id="PS00194">
    <property type="entry name" value="THIOREDOXIN_1"/>
    <property type="match status" value="3"/>
</dbReference>